<dbReference type="InterPro" id="IPR036259">
    <property type="entry name" value="MFS_trans_sf"/>
</dbReference>
<evidence type="ECO:0000259" key="7">
    <source>
        <dbReference type="PROSITE" id="PS50850"/>
    </source>
</evidence>
<feature type="transmembrane region" description="Helical" evidence="6">
    <location>
        <begin position="170"/>
        <end position="195"/>
    </location>
</feature>
<feature type="transmembrane region" description="Helical" evidence="6">
    <location>
        <begin position="407"/>
        <end position="426"/>
    </location>
</feature>
<accession>A0ABR4JL83</accession>
<dbReference type="PANTHER" id="PTHR42718:SF41">
    <property type="entry name" value="MFS TRANSPORTER OF UNKOWN SPECIFICITY (AFU_ORTHOLOGUE AFUA_5G09940)-RELATED"/>
    <property type="match status" value="1"/>
</dbReference>
<evidence type="ECO:0000313" key="9">
    <source>
        <dbReference type="Proteomes" id="UP001610444"/>
    </source>
</evidence>
<feature type="transmembrane region" description="Helical" evidence="6">
    <location>
        <begin position="235"/>
        <end position="255"/>
    </location>
</feature>
<evidence type="ECO:0000256" key="6">
    <source>
        <dbReference type="SAM" id="Phobius"/>
    </source>
</evidence>
<feature type="compositionally biased region" description="Basic and acidic residues" evidence="5">
    <location>
        <begin position="7"/>
        <end position="20"/>
    </location>
</feature>
<feature type="domain" description="Major facilitator superfamily (MFS) profile" evidence="7">
    <location>
        <begin position="79"/>
        <end position="538"/>
    </location>
</feature>
<dbReference type="RefSeq" id="XP_070893750.1">
    <property type="nucleotide sequence ID" value="XM_071043576.1"/>
</dbReference>
<dbReference type="Proteomes" id="UP001610444">
    <property type="component" value="Unassembled WGS sequence"/>
</dbReference>
<dbReference type="InterPro" id="IPR011701">
    <property type="entry name" value="MFS"/>
</dbReference>
<feature type="transmembrane region" description="Helical" evidence="6">
    <location>
        <begin position="77"/>
        <end position="97"/>
    </location>
</feature>
<feature type="transmembrane region" description="Helical" evidence="6">
    <location>
        <begin position="276"/>
        <end position="297"/>
    </location>
</feature>
<dbReference type="InterPro" id="IPR020846">
    <property type="entry name" value="MFS_dom"/>
</dbReference>
<keyword evidence="9" id="KW-1185">Reference proteome</keyword>
<dbReference type="PANTHER" id="PTHR42718">
    <property type="entry name" value="MAJOR FACILITATOR SUPERFAMILY MULTIDRUG TRANSPORTER MFSC"/>
    <property type="match status" value="1"/>
</dbReference>
<comment type="subcellular location">
    <subcellularLocation>
        <location evidence="1">Membrane</location>
        <topology evidence="1">Multi-pass membrane protein</topology>
    </subcellularLocation>
</comment>
<evidence type="ECO:0000256" key="5">
    <source>
        <dbReference type="SAM" id="MobiDB-lite"/>
    </source>
</evidence>
<feature type="transmembrane region" description="Helical" evidence="6">
    <location>
        <begin position="207"/>
        <end position="229"/>
    </location>
</feature>
<dbReference type="Gene3D" id="1.20.1250.20">
    <property type="entry name" value="MFS general substrate transporter like domains"/>
    <property type="match status" value="2"/>
</dbReference>
<evidence type="ECO:0000256" key="2">
    <source>
        <dbReference type="ARBA" id="ARBA00022692"/>
    </source>
</evidence>
<organism evidence="8 9">
    <name type="scientific">Aspergillus pseudodeflectus</name>
    <dbReference type="NCBI Taxonomy" id="176178"/>
    <lineage>
        <taxon>Eukaryota</taxon>
        <taxon>Fungi</taxon>
        <taxon>Dikarya</taxon>
        <taxon>Ascomycota</taxon>
        <taxon>Pezizomycotina</taxon>
        <taxon>Eurotiomycetes</taxon>
        <taxon>Eurotiomycetidae</taxon>
        <taxon>Eurotiales</taxon>
        <taxon>Aspergillaceae</taxon>
        <taxon>Aspergillus</taxon>
        <taxon>Aspergillus subgen. Nidulantes</taxon>
    </lineage>
</organism>
<comment type="caution">
    <text evidence="8">The sequence shown here is derived from an EMBL/GenBank/DDBJ whole genome shotgun (WGS) entry which is preliminary data.</text>
</comment>
<dbReference type="EMBL" id="JBFXLR010000070">
    <property type="protein sequence ID" value="KAL2839862.1"/>
    <property type="molecule type" value="Genomic_DNA"/>
</dbReference>
<name>A0ABR4JL83_9EURO</name>
<feature type="transmembrane region" description="Helical" evidence="6">
    <location>
        <begin position="144"/>
        <end position="164"/>
    </location>
</feature>
<proteinExistence type="predicted"/>
<evidence type="ECO:0000256" key="4">
    <source>
        <dbReference type="ARBA" id="ARBA00023136"/>
    </source>
</evidence>
<feature type="transmembrane region" description="Helical" evidence="6">
    <location>
        <begin position="470"/>
        <end position="489"/>
    </location>
</feature>
<protein>
    <submittedName>
        <fullName evidence="8">Major facilitator superfamily domain-containing protein</fullName>
    </submittedName>
</protein>
<feature type="transmembrane region" description="Helical" evidence="6">
    <location>
        <begin position="374"/>
        <end position="395"/>
    </location>
</feature>
<dbReference type="GeneID" id="98158740"/>
<keyword evidence="4 6" id="KW-0472">Membrane</keyword>
<dbReference type="SUPFAM" id="SSF103473">
    <property type="entry name" value="MFS general substrate transporter"/>
    <property type="match status" value="1"/>
</dbReference>
<reference evidence="8 9" key="1">
    <citation type="submission" date="2024-07" db="EMBL/GenBank/DDBJ databases">
        <title>Section-level genome sequencing and comparative genomics of Aspergillus sections Usti and Cavernicolus.</title>
        <authorList>
            <consortium name="Lawrence Berkeley National Laboratory"/>
            <person name="Nybo J.L."/>
            <person name="Vesth T.C."/>
            <person name="Theobald S."/>
            <person name="Frisvad J.C."/>
            <person name="Larsen T.O."/>
            <person name="Kjaerboelling I."/>
            <person name="Rothschild-Mancinelli K."/>
            <person name="Lyhne E.K."/>
            <person name="Kogle M.E."/>
            <person name="Barry K."/>
            <person name="Clum A."/>
            <person name="Na H."/>
            <person name="Ledsgaard L."/>
            <person name="Lin J."/>
            <person name="Lipzen A."/>
            <person name="Kuo A."/>
            <person name="Riley R."/>
            <person name="Mondo S."/>
            <person name="LaButti K."/>
            <person name="Haridas S."/>
            <person name="Pangalinan J."/>
            <person name="Salamov A.A."/>
            <person name="Simmons B.A."/>
            <person name="Magnuson J.K."/>
            <person name="Chen J."/>
            <person name="Drula E."/>
            <person name="Henrissat B."/>
            <person name="Wiebenga A."/>
            <person name="Lubbers R.J."/>
            <person name="Gomes A.C."/>
            <person name="Macurrencykelacurrency M.R."/>
            <person name="Stajich J."/>
            <person name="Grigoriev I.V."/>
            <person name="Mortensen U.H."/>
            <person name="De vries R.P."/>
            <person name="Baker S.E."/>
            <person name="Andersen M.R."/>
        </authorList>
    </citation>
    <scope>NUCLEOTIDE SEQUENCE [LARGE SCALE GENOMIC DNA]</scope>
    <source>
        <strain evidence="8 9">CBS 756.74</strain>
    </source>
</reference>
<gene>
    <name evidence="8" type="ORF">BJX68DRAFT_258699</name>
</gene>
<feature type="transmembrane region" description="Helical" evidence="6">
    <location>
        <begin position="432"/>
        <end position="458"/>
    </location>
</feature>
<keyword evidence="2 6" id="KW-0812">Transmembrane</keyword>
<feature type="transmembrane region" description="Helical" evidence="6">
    <location>
        <begin position="117"/>
        <end position="137"/>
    </location>
</feature>
<keyword evidence="3 6" id="KW-1133">Transmembrane helix</keyword>
<evidence type="ECO:0000256" key="1">
    <source>
        <dbReference type="ARBA" id="ARBA00004141"/>
    </source>
</evidence>
<feature type="transmembrane region" description="Helical" evidence="6">
    <location>
        <begin position="303"/>
        <end position="321"/>
    </location>
</feature>
<dbReference type="PROSITE" id="PS50850">
    <property type="entry name" value="MFS"/>
    <property type="match status" value="1"/>
</dbReference>
<feature type="transmembrane region" description="Helical" evidence="6">
    <location>
        <begin position="341"/>
        <end position="362"/>
    </location>
</feature>
<feature type="transmembrane region" description="Helical" evidence="6">
    <location>
        <begin position="514"/>
        <end position="534"/>
    </location>
</feature>
<sequence length="546" mass="58064">MPPAESVDWKGTDQTDHPRPAEAPPVINGGIDTATEAEPNTQKSEAADLQPGGNDPEAQLRRPQGVPPEFHGFTGELIFILLCSMGLFLFGLFLGNVVINQAIFPHKLGVSESNTPWLIGSFLLANGIAVIISGSLADLSNPKMLMVLGFVWLVLWDVVGVFSIRPSLPVLFFVVRAMKGLAIGVLQATSMSLLGRVYSPGIRKTRVFSVMSSMTPVGFLVGCLQGGALTAHLPWIFGSNAILSLICAIAAFPGIPSFAPKPSASGAQLSLKDFDALGAVLAAIGCGLIILGLTQGVPSGWSPYTYSLIIVGALFLVLFYFAERRASRPLVDNRLWTTAGFLPLAISYFLGYGAYVGGWMFFAVRFLLTIQGHAPITVALFFIPNMVCGILATYIVSKTLHLFPGHWILIAGMVANTMGPVFFIPQTPNTTYWALSMPGIALVTFGPDLTFAAASIFITSNVPRSFQGSAGSLLVTIQNLSAAIVTAIGDTIGKEVTRAGGDGGYDLDLGALRAIWWFSLAISLAAAVVCALFVRIPKSEEKDHVE</sequence>
<evidence type="ECO:0000313" key="8">
    <source>
        <dbReference type="EMBL" id="KAL2839862.1"/>
    </source>
</evidence>
<feature type="region of interest" description="Disordered" evidence="5">
    <location>
        <begin position="1"/>
        <end position="63"/>
    </location>
</feature>
<dbReference type="Pfam" id="PF07690">
    <property type="entry name" value="MFS_1"/>
    <property type="match status" value="1"/>
</dbReference>
<evidence type="ECO:0000256" key="3">
    <source>
        <dbReference type="ARBA" id="ARBA00022989"/>
    </source>
</evidence>